<evidence type="ECO:0000256" key="1">
    <source>
        <dbReference type="ARBA" id="ARBA00024195"/>
    </source>
</evidence>
<dbReference type="Pfam" id="PF00089">
    <property type="entry name" value="Trypsin"/>
    <property type="match status" value="1"/>
</dbReference>
<accession>A0A182TCK0</accession>
<dbReference type="PROSITE" id="PS50240">
    <property type="entry name" value="TRYPSIN_DOM"/>
    <property type="match status" value="1"/>
</dbReference>
<protein>
    <recommendedName>
        <fullName evidence="2">Peptidase S1 domain-containing protein</fullName>
    </recommendedName>
</protein>
<evidence type="ECO:0000313" key="3">
    <source>
        <dbReference type="EnsemblMetazoa" id="AMAM024146-PA"/>
    </source>
</evidence>
<dbReference type="InterPro" id="IPR009003">
    <property type="entry name" value="Peptidase_S1_PA"/>
</dbReference>
<feature type="domain" description="Peptidase S1" evidence="2">
    <location>
        <begin position="25"/>
        <end position="223"/>
    </location>
</feature>
<reference evidence="4" key="1">
    <citation type="submission" date="2013-09" db="EMBL/GenBank/DDBJ databases">
        <title>The Genome Sequence of Anopheles maculatus species B.</title>
        <authorList>
            <consortium name="The Broad Institute Genomics Platform"/>
            <person name="Neafsey D.E."/>
            <person name="Besansky N."/>
            <person name="Howell P."/>
            <person name="Walton C."/>
            <person name="Young S.K."/>
            <person name="Zeng Q."/>
            <person name="Gargeya S."/>
            <person name="Fitzgerald M."/>
            <person name="Haas B."/>
            <person name="Abouelleil A."/>
            <person name="Allen A.W."/>
            <person name="Alvarado L."/>
            <person name="Arachchi H.M."/>
            <person name="Berlin A.M."/>
            <person name="Chapman S.B."/>
            <person name="Gainer-Dewar J."/>
            <person name="Goldberg J."/>
            <person name="Griggs A."/>
            <person name="Gujja S."/>
            <person name="Hansen M."/>
            <person name="Howarth C."/>
            <person name="Imamovic A."/>
            <person name="Ireland A."/>
            <person name="Larimer J."/>
            <person name="McCowan C."/>
            <person name="Murphy C."/>
            <person name="Pearson M."/>
            <person name="Poon T.W."/>
            <person name="Priest M."/>
            <person name="Roberts A."/>
            <person name="Saif S."/>
            <person name="Shea T."/>
            <person name="Sisk P."/>
            <person name="Sykes S."/>
            <person name="Wortman J."/>
            <person name="Nusbaum C."/>
            <person name="Birren B."/>
        </authorList>
    </citation>
    <scope>NUCLEOTIDE SEQUENCE [LARGE SCALE GENOMIC DNA]</scope>
    <source>
        <strain evidence="4">maculatus3</strain>
    </source>
</reference>
<reference evidence="3" key="2">
    <citation type="submission" date="2020-05" db="UniProtKB">
        <authorList>
            <consortium name="EnsemblMetazoa"/>
        </authorList>
    </citation>
    <scope>IDENTIFICATION</scope>
    <source>
        <strain evidence="3">maculatus3</strain>
    </source>
</reference>
<dbReference type="GO" id="GO:0004252">
    <property type="term" value="F:serine-type endopeptidase activity"/>
    <property type="evidence" value="ECO:0007669"/>
    <property type="project" value="InterPro"/>
</dbReference>
<dbReference type="GO" id="GO:0006508">
    <property type="term" value="P:proteolysis"/>
    <property type="evidence" value="ECO:0007669"/>
    <property type="project" value="InterPro"/>
</dbReference>
<dbReference type="EnsemblMetazoa" id="AMAM024146-RA">
    <property type="protein sequence ID" value="AMAM024146-PA"/>
    <property type="gene ID" value="AMAM024146"/>
</dbReference>
<evidence type="ECO:0000313" key="4">
    <source>
        <dbReference type="Proteomes" id="UP000075901"/>
    </source>
</evidence>
<dbReference type="InterPro" id="IPR043504">
    <property type="entry name" value="Peptidase_S1_PA_chymotrypsin"/>
</dbReference>
<organism evidence="3 4">
    <name type="scientific">Anopheles maculatus</name>
    <dbReference type="NCBI Taxonomy" id="74869"/>
    <lineage>
        <taxon>Eukaryota</taxon>
        <taxon>Metazoa</taxon>
        <taxon>Ecdysozoa</taxon>
        <taxon>Arthropoda</taxon>
        <taxon>Hexapoda</taxon>
        <taxon>Insecta</taxon>
        <taxon>Pterygota</taxon>
        <taxon>Neoptera</taxon>
        <taxon>Endopterygota</taxon>
        <taxon>Diptera</taxon>
        <taxon>Nematocera</taxon>
        <taxon>Culicoidea</taxon>
        <taxon>Culicidae</taxon>
        <taxon>Anophelinae</taxon>
        <taxon>Anopheles</taxon>
        <taxon>Anopheles maculatus group</taxon>
    </lineage>
</organism>
<proteinExistence type="inferred from homology"/>
<dbReference type="PANTHER" id="PTHR24260">
    <property type="match status" value="1"/>
</dbReference>
<evidence type="ECO:0000259" key="2">
    <source>
        <dbReference type="PROSITE" id="PS50240"/>
    </source>
</evidence>
<name>A0A182TCK0_9DIPT</name>
<dbReference type="Gene3D" id="2.40.10.10">
    <property type="entry name" value="Trypsin-like serine proteases"/>
    <property type="match status" value="2"/>
</dbReference>
<dbReference type="SUPFAM" id="SSF50494">
    <property type="entry name" value="Trypsin-like serine proteases"/>
    <property type="match status" value="1"/>
</dbReference>
<keyword evidence="4" id="KW-1185">Reference proteome</keyword>
<dbReference type="InterPro" id="IPR001254">
    <property type="entry name" value="Trypsin_dom"/>
</dbReference>
<dbReference type="VEuPathDB" id="VectorBase:AMAM024146"/>
<dbReference type="AlphaFoldDB" id="A0A182TCK0"/>
<dbReference type="SMART" id="SM00020">
    <property type="entry name" value="Tryp_SPc"/>
    <property type="match status" value="1"/>
</dbReference>
<dbReference type="InterPro" id="IPR051333">
    <property type="entry name" value="CLIP_Serine_Protease"/>
</dbReference>
<sequence>MDRIDHYYHTVFIGWEKNGQTEWECYGSLITRSLVVATAYCLTGSGTLPTVVNIGEGSMNETWMNPKVVRIREVIIHPNYDKQNLLHDIGLLRLDREIVPTARKYPICLWQNETHTPFFLYNLAIVNDEVKFVESYPKYNRDCQEYLGVQGSRKLSSTELCTDVDAYDPHSLSGDPLVWYKRNMADNSSTQHLVGIVSYGRSQDQLFVHTRISSYVGWIKSVA</sequence>
<dbReference type="PANTHER" id="PTHR24260:SF147">
    <property type="entry name" value="EG:BACR7A4.3 PROTEIN-RELATED"/>
    <property type="match status" value="1"/>
</dbReference>
<comment type="similarity">
    <text evidence="1">Belongs to the peptidase S1 family. CLIP subfamily.</text>
</comment>
<dbReference type="Proteomes" id="UP000075901">
    <property type="component" value="Unassembled WGS sequence"/>
</dbReference>